<evidence type="ECO:0000313" key="2">
    <source>
        <dbReference type="EMBL" id="JAP93792.1"/>
    </source>
</evidence>
<dbReference type="InterPro" id="IPR011948">
    <property type="entry name" value="Dullard_phosphatase"/>
</dbReference>
<dbReference type="GO" id="GO:0016791">
    <property type="term" value="F:phosphatase activity"/>
    <property type="evidence" value="ECO:0007669"/>
    <property type="project" value="InterPro"/>
</dbReference>
<dbReference type="InterPro" id="IPR050365">
    <property type="entry name" value="TIM50"/>
</dbReference>
<dbReference type="SUPFAM" id="SSF56784">
    <property type="entry name" value="HAD-like"/>
    <property type="match status" value="1"/>
</dbReference>
<dbReference type="EMBL" id="GDID01002814">
    <property type="protein sequence ID" value="JAP93792.1"/>
    <property type="molecule type" value="Transcribed_RNA"/>
</dbReference>
<name>A0A146KAA8_9EUKA</name>
<accession>A0A146KAA8</accession>
<dbReference type="AlphaFoldDB" id="A0A146KAA8"/>
<dbReference type="SMART" id="SM00577">
    <property type="entry name" value="CPDc"/>
    <property type="match status" value="1"/>
</dbReference>
<gene>
    <name evidence="2" type="ORF">TPC1_13778</name>
</gene>
<evidence type="ECO:0000259" key="1">
    <source>
        <dbReference type="PROSITE" id="PS50969"/>
    </source>
</evidence>
<dbReference type="CDD" id="cd07521">
    <property type="entry name" value="HAD_FCP1-like"/>
    <property type="match status" value="1"/>
</dbReference>
<dbReference type="InterPro" id="IPR036412">
    <property type="entry name" value="HAD-like_sf"/>
</dbReference>
<feature type="non-terminal residue" evidence="2">
    <location>
        <position position="1"/>
    </location>
</feature>
<dbReference type="InterPro" id="IPR023214">
    <property type="entry name" value="HAD_sf"/>
</dbReference>
<dbReference type="FunFam" id="3.40.50.1000:FF:000093">
    <property type="entry name" value="NLI interacting factor-like phosphatase family protein"/>
    <property type="match status" value="1"/>
</dbReference>
<proteinExistence type="predicted"/>
<protein>
    <submittedName>
        <fullName evidence="2">Nuclear LIM interactor-interacting factor</fullName>
    </submittedName>
</protein>
<dbReference type="PROSITE" id="PS50969">
    <property type="entry name" value="FCP1"/>
    <property type="match status" value="1"/>
</dbReference>
<dbReference type="Gene3D" id="3.40.50.1000">
    <property type="entry name" value="HAD superfamily/HAD-like"/>
    <property type="match status" value="1"/>
</dbReference>
<dbReference type="Pfam" id="PF03031">
    <property type="entry name" value="NIF"/>
    <property type="match status" value="1"/>
</dbReference>
<dbReference type="PANTHER" id="PTHR12210">
    <property type="entry name" value="DULLARD PROTEIN PHOSPHATASE"/>
    <property type="match status" value="1"/>
</dbReference>
<reference evidence="2" key="1">
    <citation type="submission" date="2015-07" db="EMBL/GenBank/DDBJ databases">
        <title>Adaptation to a free-living lifestyle via gene acquisitions in the diplomonad Trepomonas sp. PC1.</title>
        <authorList>
            <person name="Xu F."/>
            <person name="Jerlstrom-Hultqvist J."/>
            <person name="Kolisko M."/>
            <person name="Simpson A.G.B."/>
            <person name="Roger A.J."/>
            <person name="Svard S.G."/>
            <person name="Andersson J.O."/>
        </authorList>
    </citation>
    <scope>NUCLEOTIDE SEQUENCE</scope>
    <source>
        <strain evidence="2">PC1</strain>
    </source>
</reference>
<dbReference type="NCBIfam" id="TIGR02251">
    <property type="entry name" value="HIF-SF_euk"/>
    <property type="match status" value="1"/>
</dbReference>
<organism evidence="2">
    <name type="scientific">Trepomonas sp. PC1</name>
    <dbReference type="NCBI Taxonomy" id="1076344"/>
    <lineage>
        <taxon>Eukaryota</taxon>
        <taxon>Metamonada</taxon>
        <taxon>Diplomonadida</taxon>
        <taxon>Hexamitidae</taxon>
        <taxon>Hexamitinae</taxon>
        <taxon>Trepomonas</taxon>
    </lineage>
</organism>
<feature type="domain" description="FCP1 homology" evidence="1">
    <location>
        <begin position="96"/>
        <end position="257"/>
    </location>
</feature>
<sequence length="275" mass="32160">IITQVPQKQPQIQVKKKQSIFSSCFKHQSVEEDVELKPVKSIEENTNDVTQIKEITERTAPQTDEPYTKTVDERILSVKNKFYQHIENSKNLINIPNKTKKLLVLDLDETLVHSSFQPVKDCDLVLDLQVQEPQPARFTLYIYIRPHLTEFLQKMSELFEVVIFTASMQVYCDAVMQKIDPTQLCKYRLYRNHCTQKNGIFVKDMSILSYDLKDVIIMDNSHLSFSFQPENGILCPEFFNDKTDQYLHSVIPFMEELSQCDDVRTVLNAKQQMQQ</sequence>
<dbReference type="InterPro" id="IPR004274">
    <property type="entry name" value="FCP1_dom"/>
</dbReference>